<evidence type="ECO:0000313" key="8">
    <source>
        <dbReference type="Proteomes" id="UP001652663"/>
    </source>
</evidence>
<dbReference type="PROSITE" id="PS51022">
    <property type="entry name" value="L27"/>
    <property type="match status" value="2"/>
</dbReference>
<dbReference type="PROSITE" id="PS50106">
    <property type="entry name" value="PDZ"/>
    <property type="match status" value="1"/>
</dbReference>
<dbReference type="CDD" id="cd00071">
    <property type="entry name" value="GMPK"/>
    <property type="match status" value="1"/>
</dbReference>
<evidence type="ECO:0000259" key="7">
    <source>
        <dbReference type="PROSITE" id="PS51022"/>
    </source>
</evidence>
<dbReference type="PROSITE" id="PS50002">
    <property type="entry name" value="SH3"/>
    <property type="match status" value="1"/>
</dbReference>
<dbReference type="InterPro" id="IPR001452">
    <property type="entry name" value="SH3_domain"/>
</dbReference>
<evidence type="ECO:0000259" key="4">
    <source>
        <dbReference type="PROSITE" id="PS50002"/>
    </source>
</evidence>
<evidence type="ECO:0000256" key="3">
    <source>
        <dbReference type="PROSITE-ProRule" id="PRU00192"/>
    </source>
</evidence>
<evidence type="ECO:0000256" key="1">
    <source>
        <dbReference type="ARBA" id="ARBA00007014"/>
    </source>
</evidence>
<dbReference type="Pfam" id="PF02828">
    <property type="entry name" value="L27"/>
    <property type="match status" value="2"/>
</dbReference>
<feature type="domain" description="L27" evidence="7">
    <location>
        <begin position="81"/>
        <end position="132"/>
    </location>
</feature>
<dbReference type="InterPro" id="IPR014775">
    <property type="entry name" value="L27_C"/>
</dbReference>
<keyword evidence="8" id="KW-1185">Reference proteome</keyword>
<evidence type="ECO:0000313" key="9">
    <source>
        <dbReference type="RefSeq" id="XP_070644030.1"/>
    </source>
</evidence>
<evidence type="ECO:0000259" key="6">
    <source>
        <dbReference type="PROSITE" id="PS50106"/>
    </source>
</evidence>
<dbReference type="Proteomes" id="UP001652663">
    <property type="component" value="Chromosome 4"/>
</dbReference>
<feature type="domain" description="SH3" evidence="4">
    <location>
        <begin position="313"/>
        <end position="382"/>
    </location>
</feature>
<dbReference type="SMART" id="SM00228">
    <property type="entry name" value="PDZ"/>
    <property type="match status" value="1"/>
</dbReference>
<accession>A0ABM4S8A5</accession>
<dbReference type="SUPFAM" id="SSF101288">
    <property type="entry name" value="L27 domain"/>
    <property type="match status" value="1"/>
</dbReference>
<dbReference type="CDD" id="cd10832">
    <property type="entry name" value="PDZ_MPP6-MPP2-like"/>
    <property type="match status" value="1"/>
</dbReference>
<organism evidence="8 9">
    <name type="scientific">Bos indicus</name>
    <name type="common">Zebu</name>
    <dbReference type="NCBI Taxonomy" id="9915"/>
    <lineage>
        <taxon>Eukaryota</taxon>
        <taxon>Metazoa</taxon>
        <taxon>Chordata</taxon>
        <taxon>Craniata</taxon>
        <taxon>Vertebrata</taxon>
        <taxon>Euteleostomi</taxon>
        <taxon>Mammalia</taxon>
        <taxon>Eutheria</taxon>
        <taxon>Laurasiatheria</taxon>
        <taxon>Artiodactyla</taxon>
        <taxon>Ruminantia</taxon>
        <taxon>Pecora</taxon>
        <taxon>Bovidae</taxon>
        <taxon>Bovinae</taxon>
        <taxon>Bos</taxon>
    </lineage>
</organism>
<dbReference type="InterPro" id="IPR036034">
    <property type="entry name" value="PDZ_sf"/>
</dbReference>
<dbReference type="InterPro" id="IPR001478">
    <property type="entry name" value="PDZ"/>
</dbReference>
<feature type="domain" description="L27" evidence="7">
    <location>
        <begin position="133"/>
        <end position="191"/>
    </location>
</feature>
<dbReference type="InterPro" id="IPR004172">
    <property type="entry name" value="L27_dom"/>
</dbReference>
<dbReference type="SMART" id="SM00326">
    <property type="entry name" value="SH3"/>
    <property type="match status" value="1"/>
</dbReference>
<dbReference type="InterPro" id="IPR020590">
    <property type="entry name" value="Guanylate_kinase_CS"/>
</dbReference>
<protein>
    <submittedName>
        <fullName evidence="9">Protein PALS2 isoform X1</fullName>
    </submittedName>
</protein>
<dbReference type="InterPro" id="IPR027417">
    <property type="entry name" value="P-loop_NTPase"/>
</dbReference>
<sequence>MESRAGGGCGRDRHLRGSVLSAGGSAGLSLPPKLRVLGGGGFGQVLLPLPRHETPVVWPEWLWAEHTLLRRRLRLRQCFPILAAMQQVLDNLTELPSSTGAEEIDLIFLKGIMENPIVKSLAKAHERLEDSKLEAVSDNNLELVNEILEDITPLINVDENVAELVGILKEPHFQSLLEAHDIVASKCYESPPSSPEMNNSSINNQLLPVDAIRILGIHKRAGEPLGVTFRVENNDLVIARILHGGMIDRQGLLHVGDIIKEVNGHEVGNNPKELQELLKNISGSVTLKILPSYRDSIIPQQSCTNMERHPAHVRQVFVKCHFDYNPYNDNLIPCKEAGLKFSKGEILQIVNREDPNWWQASHVKEGGSAGLIPSQFLEEKRKAFVRRDWDNSGPFCGTISSKKKKKMMYLTTRNAEFDRHEIQIYEEVAKMPPFQRKTLVLIGAQGVGRRSLKNRFIVLNPTRFGTTVPFTSRKPREDEKDGQAYKFVSRSEMEADIKAGKYLEHGEYEGNLYGTKIDSILEVVQTGRTCILDVNPQALKVLRTSEFMPYVVFIAAPELDTLRAMHKAVVEAGITTKLLTDSDLKKTVDESARIQRAYNHYFDLIIINDNLDKAFEKLQTAIEKLRMEPQWVPISWVY</sequence>
<keyword evidence="2 3" id="KW-0728">SH3 domain</keyword>
<dbReference type="SUPFAM" id="SSF50044">
    <property type="entry name" value="SH3-domain"/>
    <property type="match status" value="1"/>
</dbReference>
<gene>
    <name evidence="9" type="primary">PALS2</name>
</gene>
<dbReference type="Pfam" id="PF00625">
    <property type="entry name" value="Guanylate_kin"/>
    <property type="match status" value="1"/>
</dbReference>
<dbReference type="Gene3D" id="1.10.287.650">
    <property type="entry name" value="L27 domain"/>
    <property type="match status" value="1"/>
</dbReference>
<dbReference type="Gene3D" id="2.30.42.10">
    <property type="match status" value="1"/>
</dbReference>
<dbReference type="InterPro" id="IPR050716">
    <property type="entry name" value="MAGUK"/>
</dbReference>
<dbReference type="InterPro" id="IPR008145">
    <property type="entry name" value="GK/Ca_channel_bsu"/>
</dbReference>
<dbReference type="PROSITE" id="PS00856">
    <property type="entry name" value="GUANYLATE_KINASE_1"/>
    <property type="match status" value="1"/>
</dbReference>
<dbReference type="Pfam" id="PF07653">
    <property type="entry name" value="SH3_2"/>
    <property type="match status" value="1"/>
</dbReference>
<dbReference type="InterPro" id="IPR008144">
    <property type="entry name" value="Guanylate_kin-like_dom"/>
</dbReference>
<dbReference type="InterPro" id="IPR036028">
    <property type="entry name" value="SH3-like_dom_sf"/>
</dbReference>
<dbReference type="SMART" id="SM00569">
    <property type="entry name" value="L27"/>
    <property type="match status" value="2"/>
</dbReference>
<proteinExistence type="inferred from homology"/>
<reference evidence="9" key="1">
    <citation type="submission" date="2025-08" db="UniProtKB">
        <authorList>
            <consortium name="RefSeq"/>
        </authorList>
    </citation>
    <scope>IDENTIFICATION</scope>
    <source>
        <tissue evidence="9">Blood</tissue>
    </source>
</reference>
<name>A0ABM4S8A5_BOSIN</name>
<dbReference type="PANTHER" id="PTHR23122">
    <property type="entry name" value="MEMBRANE-ASSOCIATED GUANYLATE KINASE MAGUK"/>
    <property type="match status" value="1"/>
</dbReference>
<evidence type="ECO:0000256" key="2">
    <source>
        <dbReference type="ARBA" id="ARBA00022443"/>
    </source>
</evidence>
<dbReference type="GeneID" id="109565146"/>
<dbReference type="SUPFAM" id="SSF50156">
    <property type="entry name" value="PDZ domain-like"/>
    <property type="match status" value="1"/>
</dbReference>
<feature type="domain" description="Guanylate kinase-like" evidence="5">
    <location>
        <begin position="436"/>
        <end position="623"/>
    </location>
</feature>
<dbReference type="Pfam" id="PF00595">
    <property type="entry name" value="PDZ"/>
    <property type="match status" value="1"/>
</dbReference>
<dbReference type="PROSITE" id="PS50052">
    <property type="entry name" value="GUANYLATE_KINASE_2"/>
    <property type="match status" value="1"/>
</dbReference>
<dbReference type="SMART" id="SM00072">
    <property type="entry name" value="GuKc"/>
    <property type="match status" value="1"/>
</dbReference>
<comment type="similarity">
    <text evidence="1">Belongs to the MAGUK family.</text>
</comment>
<dbReference type="Gene3D" id="2.30.30.40">
    <property type="entry name" value="SH3 Domains"/>
    <property type="match status" value="1"/>
</dbReference>
<dbReference type="SUPFAM" id="SSF52540">
    <property type="entry name" value="P-loop containing nucleoside triphosphate hydrolases"/>
    <property type="match status" value="1"/>
</dbReference>
<feature type="domain" description="PDZ" evidence="6">
    <location>
        <begin position="214"/>
        <end position="293"/>
    </location>
</feature>
<dbReference type="Gene3D" id="3.40.50.300">
    <property type="entry name" value="P-loop containing nucleotide triphosphate hydrolases"/>
    <property type="match status" value="1"/>
</dbReference>
<evidence type="ECO:0000259" key="5">
    <source>
        <dbReference type="PROSITE" id="PS50052"/>
    </source>
</evidence>
<dbReference type="RefSeq" id="XP_070644030.1">
    <property type="nucleotide sequence ID" value="XM_070787929.1"/>
</dbReference>
<dbReference type="InterPro" id="IPR036892">
    <property type="entry name" value="L27_dom_sf"/>
</dbReference>